<dbReference type="Proteomes" id="UP000186015">
    <property type="component" value="Unassembled WGS sequence"/>
</dbReference>
<dbReference type="Gene3D" id="3.40.50.850">
    <property type="entry name" value="Isochorismatase-like"/>
    <property type="match status" value="1"/>
</dbReference>
<dbReference type="AlphaFoldDB" id="A0A1H7NBI6"/>
<dbReference type="Pfam" id="PF00857">
    <property type="entry name" value="Isochorismatase"/>
    <property type="match status" value="1"/>
</dbReference>
<protein>
    <submittedName>
        <fullName evidence="4">Nicotinamidase-related amidase</fullName>
    </submittedName>
</protein>
<evidence type="ECO:0000313" key="4">
    <source>
        <dbReference type="EMBL" id="SEL20328.1"/>
    </source>
</evidence>
<dbReference type="CDD" id="cd00431">
    <property type="entry name" value="cysteine_hydrolases"/>
    <property type="match status" value="1"/>
</dbReference>
<dbReference type="OrthoDB" id="257098at2"/>
<comment type="similarity">
    <text evidence="1">Belongs to the isochorismatase family.</text>
</comment>
<dbReference type="PANTHER" id="PTHR43540">
    <property type="entry name" value="PEROXYUREIDOACRYLATE/UREIDOACRYLATE AMIDOHYDROLASE-RELATED"/>
    <property type="match status" value="1"/>
</dbReference>
<dbReference type="InterPro" id="IPR050272">
    <property type="entry name" value="Isochorismatase-like_hydrls"/>
</dbReference>
<dbReference type="InterPro" id="IPR000868">
    <property type="entry name" value="Isochorismatase-like_dom"/>
</dbReference>
<keyword evidence="2" id="KW-0378">Hydrolase</keyword>
<evidence type="ECO:0000256" key="1">
    <source>
        <dbReference type="ARBA" id="ARBA00006336"/>
    </source>
</evidence>
<proteinExistence type="inferred from homology"/>
<name>A0A1H7NBI6_RUMAL</name>
<evidence type="ECO:0000259" key="3">
    <source>
        <dbReference type="Pfam" id="PF00857"/>
    </source>
</evidence>
<organism evidence="4 5">
    <name type="scientific">Ruminococcus albus</name>
    <dbReference type="NCBI Taxonomy" id="1264"/>
    <lineage>
        <taxon>Bacteria</taxon>
        <taxon>Bacillati</taxon>
        <taxon>Bacillota</taxon>
        <taxon>Clostridia</taxon>
        <taxon>Eubacteriales</taxon>
        <taxon>Oscillospiraceae</taxon>
        <taxon>Ruminococcus</taxon>
    </lineage>
</organism>
<dbReference type="InterPro" id="IPR036380">
    <property type="entry name" value="Isochorismatase-like_sf"/>
</dbReference>
<dbReference type="EMBL" id="FOAT01000014">
    <property type="protein sequence ID" value="SEL20328.1"/>
    <property type="molecule type" value="Genomic_DNA"/>
</dbReference>
<evidence type="ECO:0000313" key="5">
    <source>
        <dbReference type="Proteomes" id="UP000186015"/>
    </source>
</evidence>
<gene>
    <name evidence="4" type="ORF">SAMN05216469_11464</name>
</gene>
<feature type="domain" description="Isochorismatase-like" evidence="3">
    <location>
        <begin position="6"/>
        <end position="151"/>
    </location>
</feature>
<sequence>MADKKALLVIDMQNDYLWAERKPMFSYDTERLVRSVNETIAQHKASGDDIIYIGQVFPNIVTNRLIIGFSIKGTEGAELYSGLDVVSHLYFEKNLPNTFTSKSFKEYLSKNKYITFTVCGLDLCGCVGATAKGALRTGAKVFLDEKSTGCRFSAEKAQKRKSELIRKGVKFI</sequence>
<accession>A0A1H7NBI6</accession>
<dbReference type="GO" id="GO:0016787">
    <property type="term" value="F:hydrolase activity"/>
    <property type="evidence" value="ECO:0007669"/>
    <property type="project" value="UniProtKB-KW"/>
</dbReference>
<dbReference type="RefSeq" id="WP_074834808.1">
    <property type="nucleotide sequence ID" value="NZ_FOAT01000014.1"/>
</dbReference>
<reference evidence="4 5" key="1">
    <citation type="submission" date="2016-10" db="EMBL/GenBank/DDBJ databases">
        <authorList>
            <person name="de Groot N.N."/>
        </authorList>
    </citation>
    <scope>NUCLEOTIDE SEQUENCE [LARGE SCALE GENOMIC DNA]</scope>
    <source>
        <strain evidence="4 5">KH2T6</strain>
    </source>
</reference>
<dbReference type="SUPFAM" id="SSF52499">
    <property type="entry name" value="Isochorismatase-like hydrolases"/>
    <property type="match status" value="1"/>
</dbReference>
<evidence type="ECO:0000256" key="2">
    <source>
        <dbReference type="ARBA" id="ARBA00022801"/>
    </source>
</evidence>